<dbReference type="Pfam" id="PF26093">
    <property type="entry name" value="HTH_TGH"/>
    <property type="match status" value="1"/>
</dbReference>
<dbReference type="Pfam" id="PF07713">
    <property type="entry name" value="DUF1604"/>
    <property type="match status" value="1"/>
</dbReference>
<feature type="compositionally biased region" description="Basic and acidic residues" evidence="1">
    <location>
        <begin position="579"/>
        <end position="597"/>
    </location>
</feature>
<sequence length="868" mass="95515">MTSRLKRKLGDIGVDVSSKKANENFCLIGTPLPPLEKSKDTGEFVPLWKQEVYDEKGRRRLHGAFTGGWSAGYFNTVGTKEGWAPSTFVSSRDERAKKQSARPEDFMDEEDLQDLKDSRNIVDTTEEMDFLGGKQSGALGDIDPSGINIDPLTNTLQASLLPAPKDSVGAKILKKMGWRLGQGIGPRMSLKRRKEQDAHAYDPLTGHRLTSGSLNLPEDDEEADKHTYAPRDTVVLVVKRKDNVHGLGYVPGLSLQESLGDANSGGLSGPKLAGGFGLGALNDADDDDLDVYEHSQQTHRRRVAYDQIDGDDNDTVLIGFKTDSRRRDSIAQVSTSHFRNGRSVLAGFAVLDAPVIEDKWFPLPEIPAGWKPDPKRVWSIDQANSQVLHTSTQRPESLTHATFKRSTITADQRGALLGETPLPPGPRSVFDYMSGKDKERIQKIAANLTTAPGMTTSPGTSATVPTPPVRSSTTRLEPHVAQAALKGFQPFTTDPVKQARYTAYLQSQADPSALGPLQPLPNQASDVLSKELEDYAKAASLFKPMSGAMAGRFTSAAVLDMGPKVVEGLHQPSLAELEASEKRKKEEEEKAREKADPKVHAATLGMYGPMTREVTPWVPNRLLCKRFGVKDPDIKLPGEVDPSTSTSSGRENDGQTSDLGLSTTKGDSTAGTTLSAAEISYRSDAPRDITNIGLGEDETQGQDTLTYQRPSMDIFKAIFASDDEDEDEEEADDKDEDNEDVKAEKQLVEGEKQFTNATLILDDKPFDPNNFKPTFTRREGKSKEKGDRNTEKSREKKEKEKKEKKKSKKGVLVSFELEEGGEDLEPRQPKDRPLKKKRRKEEDASQAMVVDDPPLKVAIRKRAVDFMD</sequence>
<reference evidence="3" key="1">
    <citation type="submission" date="2020-11" db="EMBL/GenBank/DDBJ databases">
        <authorList>
            <consortium name="DOE Joint Genome Institute"/>
            <person name="Ahrendt S."/>
            <person name="Riley R."/>
            <person name="Andreopoulos W."/>
            <person name="Labutti K."/>
            <person name="Pangilinan J."/>
            <person name="Ruiz-Duenas F.J."/>
            <person name="Barrasa J.M."/>
            <person name="Sanchez-Garcia M."/>
            <person name="Camarero S."/>
            <person name="Miyauchi S."/>
            <person name="Serrano A."/>
            <person name="Linde D."/>
            <person name="Babiker R."/>
            <person name="Drula E."/>
            <person name="Ayuso-Fernandez I."/>
            <person name="Pacheco R."/>
            <person name="Padilla G."/>
            <person name="Ferreira P."/>
            <person name="Barriuso J."/>
            <person name="Kellner H."/>
            <person name="Castanera R."/>
            <person name="Alfaro M."/>
            <person name="Ramirez L."/>
            <person name="Pisabarro A.G."/>
            <person name="Kuo A."/>
            <person name="Tritt A."/>
            <person name="Lipzen A."/>
            <person name="He G."/>
            <person name="Yan M."/>
            <person name="Ng V."/>
            <person name="Cullen D."/>
            <person name="Martin F."/>
            <person name="Rosso M.-N."/>
            <person name="Henrissat B."/>
            <person name="Hibbett D."/>
            <person name="Martinez A.T."/>
            <person name="Grigoriev I.V."/>
        </authorList>
    </citation>
    <scope>NUCLEOTIDE SEQUENCE</scope>
    <source>
        <strain evidence="3">CBS 506.95</strain>
    </source>
</reference>
<feature type="compositionally biased region" description="Polar residues" evidence="1">
    <location>
        <begin position="642"/>
        <end position="671"/>
    </location>
</feature>
<dbReference type="GO" id="GO:0006397">
    <property type="term" value="P:mRNA processing"/>
    <property type="evidence" value="ECO:0007669"/>
    <property type="project" value="InterPro"/>
</dbReference>
<evidence type="ECO:0000259" key="2">
    <source>
        <dbReference type="PROSITE" id="PS50174"/>
    </source>
</evidence>
<accession>A0A9P6EBD0</accession>
<evidence type="ECO:0000313" key="4">
    <source>
        <dbReference type="Proteomes" id="UP000807306"/>
    </source>
</evidence>
<dbReference type="PANTHER" id="PTHR13384:SF19">
    <property type="entry name" value="G PATCH DOMAIN-CONTAINING PROTEIN 1"/>
    <property type="match status" value="1"/>
</dbReference>
<feature type="domain" description="G-patch" evidence="2">
    <location>
        <begin position="165"/>
        <end position="185"/>
    </location>
</feature>
<comment type="caution">
    <text evidence="3">The sequence shown here is derived from an EMBL/GenBank/DDBJ whole genome shotgun (WGS) entry which is preliminary data.</text>
</comment>
<feature type="compositionally biased region" description="Basic and acidic residues" evidence="1">
    <location>
        <begin position="740"/>
        <end position="752"/>
    </location>
</feature>
<evidence type="ECO:0000313" key="3">
    <source>
        <dbReference type="EMBL" id="KAF9525952.1"/>
    </source>
</evidence>
<feature type="region of interest" description="Disordered" evidence="1">
    <location>
        <begin position="203"/>
        <end position="224"/>
    </location>
</feature>
<dbReference type="GO" id="GO:0003723">
    <property type="term" value="F:RNA binding"/>
    <property type="evidence" value="ECO:0007669"/>
    <property type="project" value="TreeGrafter"/>
</dbReference>
<dbReference type="InterPro" id="IPR011666">
    <property type="entry name" value="DUF1604"/>
</dbReference>
<dbReference type="InterPro" id="IPR000467">
    <property type="entry name" value="G_patch_dom"/>
</dbReference>
<name>A0A9P6EBD0_9AGAR</name>
<dbReference type="GO" id="GO:0005634">
    <property type="term" value="C:nucleus"/>
    <property type="evidence" value="ECO:0007669"/>
    <property type="project" value="TreeGrafter"/>
</dbReference>
<feature type="compositionally biased region" description="Basic and acidic residues" evidence="1">
    <location>
        <begin position="776"/>
        <end position="801"/>
    </location>
</feature>
<protein>
    <recommendedName>
        <fullName evidence="2">G-patch domain-containing protein</fullName>
    </recommendedName>
</protein>
<proteinExistence type="predicted"/>
<dbReference type="OrthoDB" id="20507at2759"/>
<feature type="compositionally biased region" description="Polar residues" evidence="1">
    <location>
        <begin position="450"/>
        <end position="459"/>
    </location>
</feature>
<dbReference type="PROSITE" id="PS50174">
    <property type="entry name" value="G_PATCH"/>
    <property type="match status" value="1"/>
</dbReference>
<dbReference type="PANTHER" id="PTHR13384">
    <property type="entry name" value="G PATCH DOMAIN-CONTAINING PROTEIN 1"/>
    <property type="match status" value="1"/>
</dbReference>
<feature type="compositionally biased region" description="Low complexity" evidence="1">
    <location>
        <begin position="460"/>
        <end position="472"/>
    </location>
</feature>
<keyword evidence="4" id="KW-1185">Reference proteome</keyword>
<dbReference type="AlphaFoldDB" id="A0A9P6EBD0"/>
<feature type="region of interest" description="Disordered" evidence="1">
    <location>
        <begin position="633"/>
        <end position="671"/>
    </location>
</feature>
<feature type="region of interest" description="Disordered" evidence="1">
    <location>
        <begin position="688"/>
        <end position="849"/>
    </location>
</feature>
<evidence type="ECO:0000256" key="1">
    <source>
        <dbReference type="SAM" id="MobiDB-lite"/>
    </source>
</evidence>
<gene>
    <name evidence="3" type="ORF">CPB83DRAFT_877046</name>
</gene>
<feature type="region of interest" description="Disordered" evidence="1">
    <location>
        <begin position="450"/>
        <end position="472"/>
    </location>
</feature>
<dbReference type="Pfam" id="PF01585">
    <property type="entry name" value="G-patch"/>
    <property type="match status" value="1"/>
</dbReference>
<feature type="region of interest" description="Disordered" evidence="1">
    <location>
        <begin position="570"/>
        <end position="597"/>
    </location>
</feature>
<dbReference type="EMBL" id="MU157877">
    <property type="protein sequence ID" value="KAF9525952.1"/>
    <property type="molecule type" value="Genomic_DNA"/>
</dbReference>
<feature type="compositionally biased region" description="Acidic residues" evidence="1">
    <location>
        <begin position="721"/>
        <end position="739"/>
    </location>
</feature>
<organism evidence="3 4">
    <name type="scientific">Crepidotus variabilis</name>
    <dbReference type="NCBI Taxonomy" id="179855"/>
    <lineage>
        <taxon>Eukaryota</taxon>
        <taxon>Fungi</taxon>
        <taxon>Dikarya</taxon>
        <taxon>Basidiomycota</taxon>
        <taxon>Agaricomycotina</taxon>
        <taxon>Agaricomycetes</taxon>
        <taxon>Agaricomycetidae</taxon>
        <taxon>Agaricales</taxon>
        <taxon>Agaricineae</taxon>
        <taxon>Crepidotaceae</taxon>
        <taxon>Crepidotus</taxon>
    </lineage>
</organism>
<dbReference type="Proteomes" id="UP000807306">
    <property type="component" value="Unassembled WGS sequence"/>
</dbReference>